<sequence>MIGWMHNIAIDINDTSGEYNHIEHRGTRGSI</sequence>
<evidence type="ECO:0000313" key="1">
    <source>
        <dbReference type="EMBL" id="QNT35473.1"/>
    </source>
</evidence>
<proteinExistence type="predicted"/>
<dbReference type="AlphaFoldDB" id="A0A7H1KNF9"/>
<organism evidence="1">
    <name type="scientific">uncultured Methanosarcinales archaeon</name>
    <dbReference type="NCBI Taxonomy" id="183757"/>
    <lineage>
        <taxon>Archaea</taxon>
        <taxon>Methanobacteriati</taxon>
        <taxon>Methanobacteriota</taxon>
        <taxon>Stenosarchaea group</taxon>
        <taxon>Methanomicrobia</taxon>
        <taxon>Methanosarcinales</taxon>
        <taxon>environmental samples</taxon>
    </lineage>
</organism>
<gene>
    <name evidence="1" type="ORF">EKMJPAOO_00023</name>
</gene>
<protein>
    <submittedName>
        <fullName evidence="1">Uncharacterized protein</fullName>
    </submittedName>
</protein>
<reference evidence="1" key="1">
    <citation type="submission" date="2020-07" db="EMBL/GenBank/DDBJ databases">
        <title>Unique genomic features of the anaerobic methanotrophic archaea.</title>
        <authorList>
            <person name="Chadwick G.L."/>
            <person name="Skennerton C.T."/>
            <person name="Laso-Perez R."/>
            <person name="Leu A.O."/>
            <person name="Speth D.R."/>
            <person name="Yu H."/>
            <person name="Morgan-Lang C."/>
            <person name="Hatzenpichler R."/>
            <person name="Goudeau D."/>
            <person name="Malmstrom R."/>
            <person name="Brazelton W.J."/>
            <person name="Woyke T."/>
            <person name="Hallam S.J."/>
            <person name="Tyson G.W."/>
            <person name="Wegener G."/>
            <person name="Boetius A."/>
            <person name="Orphan V."/>
        </authorList>
    </citation>
    <scope>NUCLEOTIDE SEQUENCE</scope>
</reference>
<name>A0A7H1KNF9_9EURY</name>
<accession>A0A7H1KNF9</accession>
<dbReference type="EMBL" id="MT776523">
    <property type="protein sequence ID" value="QNT35473.1"/>
    <property type="molecule type" value="Genomic_DNA"/>
</dbReference>